<evidence type="ECO:0000313" key="1">
    <source>
        <dbReference type="EMBL" id="KAH3671016.1"/>
    </source>
</evidence>
<reference evidence="1" key="1">
    <citation type="journal article" date="2021" name="Open Biol.">
        <title>Shared evolutionary footprints suggest mitochondrial oxidative damage underlies multiple complex I losses in fungi.</title>
        <authorList>
            <person name="Schikora-Tamarit M.A."/>
            <person name="Marcet-Houben M."/>
            <person name="Nosek J."/>
            <person name="Gabaldon T."/>
        </authorList>
    </citation>
    <scope>NUCLEOTIDE SEQUENCE</scope>
    <source>
        <strain evidence="1">CBS6075</strain>
    </source>
</reference>
<organism evidence="1 2">
    <name type="scientific">Ogataea philodendri</name>
    <dbReference type="NCBI Taxonomy" id="1378263"/>
    <lineage>
        <taxon>Eukaryota</taxon>
        <taxon>Fungi</taxon>
        <taxon>Dikarya</taxon>
        <taxon>Ascomycota</taxon>
        <taxon>Saccharomycotina</taxon>
        <taxon>Pichiomycetes</taxon>
        <taxon>Pichiales</taxon>
        <taxon>Pichiaceae</taxon>
        <taxon>Ogataea</taxon>
    </lineage>
</organism>
<proteinExistence type="predicted"/>
<dbReference type="AlphaFoldDB" id="A0A9P8TAE2"/>
<evidence type="ECO:0000313" key="2">
    <source>
        <dbReference type="Proteomes" id="UP000769157"/>
    </source>
</evidence>
<sequence length="87" mass="9697">MSLVRINSPFTMSASFVETITFNSELNTAGTTFHPTLFSSTLNRSITVWSWYTMCLKPAKVCATNPFFMKLTSITSEPISYSSKSPL</sequence>
<reference evidence="1" key="2">
    <citation type="submission" date="2021-01" db="EMBL/GenBank/DDBJ databases">
        <authorList>
            <person name="Schikora-Tamarit M.A."/>
        </authorList>
    </citation>
    <scope>NUCLEOTIDE SEQUENCE</scope>
    <source>
        <strain evidence="1">CBS6075</strain>
    </source>
</reference>
<name>A0A9P8TAE2_9ASCO</name>
<dbReference type="Proteomes" id="UP000769157">
    <property type="component" value="Unassembled WGS sequence"/>
</dbReference>
<keyword evidence="2" id="KW-1185">Reference proteome</keyword>
<accession>A0A9P8TAE2</accession>
<gene>
    <name evidence="1" type="ORF">OGAPHI_000727</name>
</gene>
<comment type="caution">
    <text evidence="1">The sequence shown here is derived from an EMBL/GenBank/DDBJ whole genome shotgun (WGS) entry which is preliminary data.</text>
</comment>
<dbReference type="GeneID" id="70232695"/>
<protein>
    <submittedName>
        <fullName evidence="1">Uncharacterized protein</fullName>
    </submittedName>
</protein>
<dbReference type="EMBL" id="JAEUBE010000084">
    <property type="protein sequence ID" value="KAH3671016.1"/>
    <property type="molecule type" value="Genomic_DNA"/>
</dbReference>
<dbReference type="RefSeq" id="XP_046064384.1">
    <property type="nucleotide sequence ID" value="XM_046208659.1"/>
</dbReference>